<gene>
    <name evidence="1" type="ORF">E8A74_29410</name>
</gene>
<dbReference type="Proteomes" id="UP000309215">
    <property type="component" value="Unassembled WGS sequence"/>
</dbReference>
<proteinExistence type="predicted"/>
<sequence length="350" mass="38352">MNFESLCALEYMAVADRENVQTGLLAWLLGVHSPLSAPVRAEILGRLTGHNLPPVISTTATTEDGNIDLVVTCHHEDGSRGCVAIENKLKSEESPGQLSSYDLRLATRHVHAKIFLSLLGERPHGGTGWISASYADLAEALDAVSQEKSACDPYLWDAREMLHRLIKAVSLVTTDPEYARHVFPNSPKQPSPPEASFRKYVGTLRLRRVLQRAWCAHLGRSLGSLAPGWSTKTGTGARSAAAHLHVARVVGSGTDTFRVGLAVENLALKAFCHPSPYPKQVSASQKEGVAARLVQIHEVLHLDAKVTPSASRKRGFRSYTLVDKSTELPDINMWTALLDDYYRQMESASW</sequence>
<evidence type="ECO:0008006" key="3">
    <source>
        <dbReference type="Google" id="ProtNLM"/>
    </source>
</evidence>
<evidence type="ECO:0000313" key="1">
    <source>
        <dbReference type="EMBL" id="TKD01987.1"/>
    </source>
</evidence>
<dbReference type="RefSeq" id="WP_136932425.1">
    <property type="nucleotide sequence ID" value="NZ_SSMQ01000036.1"/>
</dbReference>
<accession>A0A4U1J496</accession>
<dbReference type="AlphaFoldDB" id="A0A4U1J496"/>
<dbReference type="EMBL" id="SSMQ01000036">
    <property type="protein sequence ID" value="TKD01987.1"/>
    <property type="molecule type" value="Genomic_DNA"/>
</dbReference>
<dbReference type="OrthoDB" id="5517844at2"/>
<evidence type="ECO:0000313" key="2">
    <source>
        <dbReference type="Proteomes" id="UP000309215"/>
    </source>
</evidence>
<organism evidence="1 2">
    <name type="scientific">Polyangium fumosum</name>
    <dbReference type="NCBI Taxonomy" id="889272"/>
    <lineage>
        <taxon>Bacteria</taxon>
        <taxon>Pseudomonadati</taxon>
        <taxon>Myxococcota</taxon>
        <taxon>Polyangia</taxon>
        <taxon>Polyangiales</taxon>
        <taxon>Polyangiaceae</taxon>
        <taxon>Polyangium</taxon>
    </lineage>
</organism>
<reference evidence="1 2" key="1">
    <citation type="submission" date="2019-04" db="EMBL/GenBank/DDBJ databases">
        <authorList>
            <person name="Li Y."/>
            <person name="Wang J."/>
        </authorList>
    </citation>
    <scope>NUCLEOTIDE SEQUENCE [LARGE SCALE GENOMIC DNA]</scope>
    <source>
        <strain evidence="1 2">DSM 14668</strain>
    </source>
</reference>
<comment type="caution">
    <text evidence="1">The sequence shown here is derived from an EMBL/GenBank/DDBJ whole genome shotgun (WGS) entry which is preliminary data.</text>
</comment>
<keyword evidence="2" id="KW-1185">Reference proteome</keyword>
<name>A0A4U1J496_9BACT</name>
<protein>
    <recommendedName>
        <fullName evidence="3">PD-(D/E)XK nuclease family protein</fullName>
    </recommendedName>
</protein>